<dbReference type="Pfam" id="PF01535">
    <property type="entry name" value="PPR"/>
    <property type="match status" value="2"/>
</dbReference>
<gene>
    <name evidence="5" type="ORF">BUALT_Bualt15G0004400</name>
</gene>
<dbReference type="Gene3D" id="3.30.1370.110">
    <property type="match status" value="1"/>
</dbReference>
<evidence type="ECO:0000256" key="3">
    <source>
        <dbReference type="PROSITE-ProRule" id="PRU00708"/>
    </source>
</evidence>
<feature type="repeat" description="PPR" evidence="3">
    <location>
        <begin position="179"/>
        <end position="213"/>
    </location>
</feature>
<keyword evidence="6" id="KW-1185">Reference proteome</keyword>
<dbReference type="InterPro" id="IPR011990">
    <property type="entry name" value="TPR-like_helical_dom_sf"/>
</dbReference>
<protein>
    <recommendedName>
        <fullName evidence="4">Smr domain-containing protein</fullName>
    </recommendedName>
</protein>
<dbReference type="NCBIfam" id="TIGR00756">
    <property type="entry name" value="PPR"/>
    <property type="match status" value="2"/>
</dbReference>
<comment type="caution">
    <text evidence="5">The sequence shown here is derived from an EMBL/GenBank/DDBJ whole genome shotgun (WGS) entry which is preliminary data.</text>
</comment>
<dbReference type="InterPro" id="IPR002885">
    <property type="entry name" value="PPR_rpt"/>
</dbReference>
<dbReference type="SMART" id="SM00463">
    <property type="entry name" value="SMR"/>
    <property type="match status" value="1"/>
</dbReference>
<dbReference type="Gene3D" id="1.25.40.10">
    <property type="entry name" value="Tetratricopeptide repeat domain"/>
    <property type="match status" value="2"/>
</dbReference>
<evidence type="ECO:0000256" key="1">
    <source>
        <dbReference type="ARBA" id="ARBA00007626"/>
    </source>
</evidence>
<reference evidence="5" key="1">
    <citation type="submission" date="2019-10" db="EMBL/GenBank/DDBJ databases">
        <authorList>
            <person name="Zhang R."/>
            <person name="Pan Y."/>
            <person name="Wang J."/>
            <person name="Ma R."/>
            <person name="Yu S."/>
        </authorList>
    </citation>
    <scope>NUCLEOTIDE SEQUENCE</scope>
    <source>
        <strain evidence="5">LA-IB0</strain>
        <tissue evidence="5">Leaf</tissue>
    </source>
</reference>
<dbReference type="PANTHER" id="PTHR47447:SF15">
    <property type="entry name" value="OS02G0120000 PROTEIN"/>
    <property type="match status" value="1"/>
</dbReference>
<proteinExistence type="inferred from homology"/>
<accession>A0AAV6WCY0</accession>
<dbReference type="PROSITE" id="PS51375">
    <property type="entry name" value="PPR"/>
    <property type="match status" value="1"/>
</dbReference>
<dbReference type="SUPFAM" id="SSF160443">
    <property type="entry name" value="SMR domain-like"/>
    <property type="match status" value="1"/>
</dbReference>
<evidence type="ECO:0000256" key="2">
    <source>
        <dbReference type="ARBA" id="ARBA00022737"/>
    </source>
</evidence>
<comment type="similarity">
    <text evidence="1">Belongs to the PPR family. P subfamily.</text>
</comment>
<dbReference type="InterPro" id="IPR036063">
    <property type="entry name" value="Smr_dom_sf"/>
</dbReference>
<dbReference type="AlphaFoldDB" id="A0AAV6WCY0"/>
<keyword evidence="2" id="KW-0677">Repeat</keyword>
<dbReference type="PROSITE" id="PS50828">
    <property type="entry name" value="SMR"/>
    <property type="match status" value="1"/>
</dbReference>
<evidence type="ECO:0000313" key="6">
    <source>
        <dbReference type="Proteomes" id="UP000826271"/>
    </source>
</evidence>
<name>A0AAV6WCY0_9LAMI</name>
<dbReference type="EMBL" id="WHWC01000015">
    <property type="protein sequence ID" value="KAG8368043.1"/>
    <property type="molecule type" value="Genomic_DNA"/>
</dbReference>
<dbReference type="PANTHER" id="PTHR47447">
    <property type="entry name" value="OS03G0856100 PROTEIN"/>
    <property type="match status" value="1"/>
</dbReference>
<dbReference type="InterPro" id="IPR002625">
    <property type="entry name" value="Smr_dom"/>
</dbReference>
<sequence>MIGAGYLPLSMRPTSAGFRQSPPLVCGLTKQGHRFLSSVATTEEPSAVIGLLRKFVASSSKHVALTTLSHLLSPSPSHPRLSSLAFPLYSLIKQETWFSWNAKLVADLIAMLYKEERLNEAENLFTEAVIKLGFKERDLCMFYCNLLMSHAKHKSEKGVLDSCTHLKQLILLSSSVFVKQRACESIVGGFCEIGLPDKAEKLIEEMREKGLKPSVFEFRSLVYGYGQLGLLEDMKRSVVQMEKEGLELDTVCCNMVLSSFGAHNELSEMISWLTKMRNSGMPFSVRTYNSALNSCQTIILLLQDLKELPLSIDELVRNLNKEEADLVLELLKSTVLDQVMEWSSSELKLDLHGMHLSTAYLILLQWFDESKRRFVAVNQSSPAEILVVSGCGKHSSIRGESPVKSLVKEMIMRMKCPLRIDRKNIGCFIAKGKTFKDWLCQEYANRNS</sequence>
<feature type="domain" description="Smr" evidence="4">
    <location>
        <begin position="349"/>
        <end position="439"/>
    </location>
</feature>
<evidence type="ECO:0000259" key="4">
    <source>
        <dbReference type="PROSITE" id="PS50828"/>
    </source>
</evidence>
<dbReference type="Proteomes" id="UP000826271">
    <property type="component" value="Unassembled WGS sequence"/>
</dbReference>
<organism evidence="5 6">
    <name type="scientific">Buddleja alternifolia</name>
    <dbReference type="NCBI Taxonomy" id="168488"/>
    <lineage>
        <taxon>Eukaryota</taxon>
        <taxon>Viridiplantae</taxon>
        <taxon>Streptophyta</taxon>
        <taxon>Embryophyta</taxon>
        <taxon>Tracheophyta</taxon>
        <taxon>Spermatophyta</taxon>
        <taxon>Magnoliopsida</taxon>
        <taxon>eudicotyledons</taxon>
        <taxon>Gunneridae</taxon>
        <taxon>Pentapetalae</taxon>
        <taxon>asterids</taxon>
        <taxon>lamiids</taxon>
        <taxon>Lamiales</taxon>
        <taxon>Scrophulariaceae</taxon>
        <taxon>Buddlejeae</taxon>
        <taxon>Buddleja</taxon>
    </lineage>
</organism>
<evidence type="ECO:0000313" key="5">
    <source>
        <dbReference type="EMBL" id="KAG8368043.1"/>
    </source>
</evidence>